<evidence type="ECO:0000256" key="5">
    <source>
        <dbReference type="PROSITE-ProRule" id="PRU00708"/>
    </source>
</evidence>
<dbReference type="OrthoDB" id="185373at2759"/>
<dbReference type="PROSITE" id="PS51375">
    <property type="entry name" value="PPR"/>
    <property type="match status" value="1"/>
</dbReference>
<reference evidence="6 7" key="1">
    <citation type="journal article" date="2009" name="PLoS Genet.">
        <title>Genomic analysis of the basal lineage fungus Rhizopus oryzae reveals a whole-genome duplication.</title>
        <authorList>
            <person name="Ma L.-J."/>
            <person name="Ibrahim A.S."/>
            <person name="Skory C."/>
            <person name="Grabherr M.G."/>
            <person name="Burger G."/>
            <person name="Butler M."/>
            <person name="Elias M."/>
            <person name="Idnurm A."/>
            <person name="Lang B.F."/>
            <person name="Sone T."/>
            <person name="Abe A."/>
            <person name="Calvo S.E."/>
            <person name="Corrochano L.M."/>
            <person name="Engels R."/>
            <person name="Fu J."/>
            <person name="Hansberg W."/>
            <person name="Kim J.-M."/>
            <person name="Kodira C.D."/>
            <person name="Koehrsen M.J."/>
            <person name="Liu B."/>
            <person name="Miranda-Saavedra D."/>
            <person name="O'Leary S."/>
            <person name="Ortiz-Castellanos L."/>
            <person name="Poulter R."/>
            <person name="Rodriguez-Romero J."/>
            <person name="Ruiz-Herrera J."/>
            <person name="Shen Y.-Q."/>
            <person name="Zeng Q."/>
            <person name="Galagan J."/>
            <person name="Birren B.W."/>
            <person name="Cuomo C.A."/>
            <person name="Wickes B.L."/>
        </authorList>
    </citation>
    <scope>NUCLEOTIDE SEQUENCE [LARGE SCALE GENOMIC DNA]</scope>
    <source>
        <strain evidence="7">RA 99-880 / ATCC MYA-4621 / FGSC 9543 / NRRL 43880</strain>
    </source>
</reference>
<dbReference type="PANTHER" id="PTHR47447">
    <property type="entry name" value="OS03G0856100 PROTEIN"/>
    <property type="match status" value="1"/>
</dbReference>
<dbReference type="InParanoid" id="I1BW12"/>
<evidence type="ECO:0008006" key="8">
    <source>
        <dbReference type="Google" id="ProtNLM"/>
    </source>
</evidence>
<evidence type="ECO:0000256" key="2">
    <source>
        <dbReference type="ARBA" id="ARBA00022737"/>
    </source>
</evidence>
<evidence type="ECO:0000256" key="4">
    <source>
        <dbReference type="ARBA" id="ARBA00044511"/>
    </source>
</evidence>
<dbReference type="OMA" id="NEMKHAK"/>
<dbReference type="Gene3D" id="1.25.40.10">
    <property type="entry name" value="Tetratricopeptide repeat domain"/>
    <property type="match status" value="1"/>
</dbReference>
<comment type="similarity">
    <text evidence="1">Belongs to the CCM1 family.</text>
</comment>
<evidence type="ECO:0000256" key="3">
    <source>
        <dbReference type="ARBA" id="ARBA00044493"/>
    </source>
</evidence>
<evidence type="ECO:0000313" key="6">
    <source>
        <dbReference type="EMBL" id="EIE80392.1"/>
    </source>
</evidence>
<evidence type="ECO:0000256" key="1">
    <source>
        <dbReference type="ARBA" id="ARBA00006192"/>
    </source>
</evidence>
<gene>
    <name evidence="6" type="ORF">RO3G_05097</name>
</gene>
<dbReference type="NCBIfam" id="TIGR00756">
    <property type="entry name" value="PPR"/>
    <property type="match status" value="1"/>
</dbReference>
<feature type="repeat" description="PPR" evidence="5">
    <location>
        <begin position="52"/>
        <end position="86"/>
    </location>
</feature>
<dbReference type="InterPro" id="IPR011990">
    <property type="entry name" value="TPR-like_helical_dom_sf"/>
</dbReference>
<dbReference type="PANTHER" id="PTHR47447:SF17">
    <property type="entry name" value="OS12G0638900 PROTEIN"/>
    <property type="match status" value="1"/>
</dbReference>
<dbReference type="Proteomes" id="UP000009138">
    <property type="component" value="Unassembled WGS sequence"/>
</dbReference>
<dbReference type="RefSeq" id="XP_067515788.1">
    <property type="nucleotide sequence ID" value="XM_067659687.1"/>
</dbReference>
<dbReference type="eggNOG" id="KOG4197">
    <property type="taxonomic scope" value="Eukaryota"/>
</dbReference>
<evidence type="ECO:0000313" key="7">
    <source>
        <dbReference type="Proteomes" id="UP000009138"/>
    </source>
</evidence>
<dbReference type="EMBL" id="CH476734">
    <property type="protein sequence ID" value="EIE80392.1"/>
    <property type="molecule type" value="Genomic_DNA"/>
</dbReference>
<proteinExistence type="inferred from homology"/>
<dbReference type="Pfam" id="PF13812">
    <property type="entry name" value="PPR_3"/>
    <property type="match status" value="2"/>
</dbReference>
<sequence>MVAQVYSDMKARHIQPTLVTYATLMLAHAFIPDPMSCQGILEELKKGGVELNVVLYTIVMRAWAKAGNWEMVKKTYNQMKEDKIEPSKFTMEVLRWGRHANDGI</sequence>
<dbReference type="STRING" id="246409.I1BW12"/>
<keyword evidence="7" id="KW-1185">Reference proteome</keyword>
<dbReference type="GeneID" id="93612068"/>
<dbReference type="InterPro" id="IPR002885">
    <property type="entry name" value="PPR_rpt"/>
</dbReference>
<comment type="function">
    <text evidence="3">Regulates mitochondrial small subunit maturation by controlling 15S rRNA 5'-end processing. Localizes to the 5' precursor of the 15S rRNA in a position that is subsequently occupied by mS47 in the mature yeast mtSSU. Uses structure and sequence-specific RNA recognition, binding to a single-stranded region of the precursor and specifically recognizing bases -6 to -1. The exchange of Ccm1 for mS47 is coupled to the irreversible removal of precursor rRNA that is accompanied by conformational changes of the mitoribosomal proteins uS5m and mS26. These conformational changes signal completion of 5'-end rRNA processing through protection of the mature 5'-end of the 15S rRNA and stabilization of mS47. The removal of the 5' precursor together with the dissociation of Ccm1 may be catalyzed by the 5'-3' exoribonuclease Pet127. Involved in the specific removal of group I introns in mitochondrial encoded transcripts.</text>
</comment>
<comment type="subunit">
    <text evidence="4">Binds to mitochondrial small subunit 15S rRNA.</text>
</comment>
<keyword evidence="2" id="KW-0677">Repeat</keyword>
<dbReference type="AlphaFoldDB" id="I1BW12"/>
<accession>I1BW12</accession>
<protein>
    <recommendedName>
        <fullName evidence="8">Pentacotripeptide-repeat region of PRORP domain-containing protein</fullName>
    </recommendedName>
</protein>
<organism evidence="6 7">
    <name type="scientific">Rhizopus delemar (strain RA 99-880 / ATCC MYA-4621 / FGSC 9543 / NRRL 43880)</name>
    <name type="common">Mucormycosis agent</name>
    <name type="synonym">Rhizopus arrhizus var. delemar</name>
    <dbReference type="NCBI Taxonomy" id="246409"/>
    <lineage>
        <taxon>Eukaryota</taxon>
        <taxon>Fungi</taxon>
        <taxon>Fungi incertae sedis</taxon>
        <taxon>Mucoromycota</taxon>
        <taxon>Mucoromycotina</taxon>
        <taxon>Mucoromycetes</taxon>
        <taxon>Mucorales</taxon>
        <taxon>Mucorineae</taxon>
        <taxon>Rhizopodaceae</taxon>
        <taxon>Rhizopus</taxon>
    </lineage>
</organism>
<name>I1BW12_RHIO9</name>
<dbReference type="VEuPathDB" id="FungiDB:RO3G_05097"/>